<dbReference type="PANTHER" id="PTHR43798:SF31">
    <property type="entry name" value="AB HYDROLASE SUPERFAMILY PROTEIN YCLE"/>
    <property type="match status" value="1"/>
</dbReference>
<dbReference type="AlphaFoldDB" id="A0A2W7MKF7"/>
<dbReference type="InterPro" id="IPR029058">
    <property type="entry name" value="AB_hydrolase_fold"/>
</dbReference>
<proteinExistence type="predicted"/>
<dbReference type="InterPro" id="IPR050266">
    <property type="entry name" value="AB_hydrolase_sf"/>
</dbReference>
<keyword evidence="1" id="KW-0378">Hydrolase</keyword>
<feature type="domain" description="AB hydrolase-1" evidence="2">
    <location>
        <begin position="23"/>
        <end position="248"/>
    </location>
</feature>
<gene>
    <name evidence="3" type="ORF">C7437_105133</name>
</gene>
<dbReference type="EMBL" id="QKZI01000005">
    <property type="protein sequence ID" value="PZX03936.1"/>
    <property type="molecule type" value="Genomic_DNA"/>
</dbReference>
<reference evidence="3 4" key="1">
    <citation type="submission" date="2018-06" db="EMBL/GenBank/DDBJ databases">
        <title>Genomic Encyclopedia of Type Strains, Phase IV (KMG-IV): sequencing the most valuable type-strain genomes for metagenomic binning, comparative biology and taxonomic classification.</title>
        <authorList>
            <person name="Goeker M."/>
        </authorList>
    </citation>
    <scope>NUCLEOTIDE SEQUENCE [LARGE SCALE GENOMIC DNA]</scope>
    <source>
        <strain evidence="3 4">DSM 5</strain>
    </source>
</reference>
<dbReference type="SUPFAM" id="SSF53474">
    <property type="entry name" value="alpha/beta-Hydrolases"/>
    <property type="match status" value="1"/>
</dbReference>
<sequence length="260" mass="28969">MNVHSVEVYNKKVAYQDEGKGEVFLLIHGFCGSSTYWNEVIPGLSKTNRVLAIDLPGHGDSEVWENMNEIYHYADFIQDFLDELEIEKVTMVGHSLGGYITLAFAESYSNRLNGFSLVHSTAYADSIEAREGRVSSAYKIDEEGMEVFIDGLVPKLFAPDHIEDHQKAIEEAKKIGYTTSSVGAKNALHAMKERKDRIAVLENTKLPVLLVAGDSDQLIPSEKTFTTSGENIKQVLVKDVGHMSMYEAPIELLKAIQQLI</sequence>
<evidence type="ECO:0000313" key="3">
    <source>
        <dbReference type="EMBL" id="PZX03936.1"/>
    </source>
</evidence>
<dbReference type="Proteomes" id="UP000248646">
    <property type="component" value="Unassembled WGS sequence"/>
</dbReference>
<name>A0A2W7MKF7_9BACI</name>
<dbReference type="OrthoDB" id="252464at2"/>
<accession>A0A2W7MKF7</accession>
<dbReference type="RefSeq" id="WP_111439972.1">
    <property type="nucleotide sequence ID" value="NZ_QKZI01000005.1"/>
</dbReference>
<dbReference type="Gene3D" id="3.40.50.1820">
    <property type="entry name" value="alpha/beta hydrolase"/>
    <property type="match status" value="1"/>
</dbReference>
<dbReference type="GO" id="GO:0016787">
    <property type="term" value="F:hydrolase activity"/>
    <property type="evidence" value="ECO:0007669"/>
    <property type="project" value="UniProtKB-KW"/>
</dbReference>
<evidence type="ECO:0000259" key="2">
    <source>
        <dbReference type="Pfam" id="PF00561"/>
    </source>
</evidence>
<organism evidence="3 4">
    <name type="scientific">Psychrobacillus insolitus</name>
    <dbReference type="NCBI Taxonomy" id="1461"/>
    <lineage>
        <taxon>Bacteria</taxon>
        <taxon>Bacillati</taxon>
        <taxon>Bacillota</taxon>
        <taxon>Bacilli</taxon>
        <taxon>Bacillales</taxon>
        <taxon>Bacillaceae</taxon>
        <taxon>Psychrobacillus</taxon>
    </lineage>
</organism>
<dbReference type="InterPro" id="IPR000073">
    <property type="entry name" value="AB_hydrolase_1"/>
</dbReference>
<comment type="caution">
    <text evidence="3">The sequence shown here is derived from an EMBL/GenBank/DDBJ whole genome shotgun (WGS) entry which is preliminary data.</text>
</comment>
<dbReference type="Pfam" id="PF00561">
    <property type="entry name" value="Abhydrolase_1"/>
    <property type="match status" value="1"/>
</dbReference>
<evidence type="ECO:0000256" key="1">
    <source>
        <dbReference type="ARBA" id="ARBA00022801"/>
    </source>
</evidence>
<dbReference type="GO" id="GO:0016020">
    <property type="term" value="C:membrane"/>
    <property type="evidence" value="ECO:0007669"/>
    <property type="project" value="TreeGrafter"/>
</dbReference>
<protein>
    <submittedName>
        <fullName evidence="3">Pimeloyl-ACP methyl ester carboxylesterase</fullName>
    </submittedName>
</protein>
<dbReference type="PRINTS" id="PR00111">
    <property type="entry name" value="ABHYDROLASE"/>
</dbReference>
<keyword evidence="4" id="KW-1185">Reference proteome</keyword>
<dbReference type="PANTHER" id="PTHR43798">
    <property type="entry name" value="MONOACYLGLYCEROL LIPASE"/>
    <property type="match status" value="1"/>
</dbReference>
<evidence type="ECO:0000313" key="4">
    <source>
        <dbReference type="Proteomes" id="UP000248646"/>
    </source>
</evidence>